<feature type="region of interest" description="Disordered" evidence="1">
    <location>
        <begin position="215"/>
        <end position="234"/>
    </location>
</feature>
<proteinExistence type="predicted"/>
<evidence type="ECO:0000313" key="3">
    <source>
        <dbReference type="EMBL" id="RVD82194.1"/>
    </source>
</evidence>
<dbReference type="Gene3D" id="3.80.10.10">
    <property type="entry name" value="Ribonuclease Inhibitor"/>
    <property type="match status" value="1"/>
</dbReference>
<sequence length="541" mass="62014">MPLEVVTNIFQFLPGKDQKNLALTSSTILNIVAPTLYRTVRLYYDESGKDGKMSGLPRLEDIEHLVSSPRYPLGYAKRLSIERKESYLLSASNSKRRPWISKKEQTELTETADKAIELILRRFDKGQLESIKFGHQTTYKTLKLIYEDQKKLRSLDLGEFKPGGHRSTIPNHILTPGSLTLESLEICEIDERVTCLTTFIKVLHQNSPTLRKLRIGDPTHPKKPRLTASSWARRPRSKTKLPFTRINFPVLEQISIVHDHFAERFWATFQDIVLVSKGAEGIKSIQINNCRRRNHSAFQLPVHNQLPQIKSLETLQLQMCTHEEGEFQAAYIGRSTIKRLWLQCSANCDPKTCRSMAGLLDYTKPVSLSSDKWTRLEELAIGAPQWKNSGPAAVESWLELPMLRSLKILRLLQWQTGTQQQKNLQTVERLQPRVETYVKILYCWSSLVYEKLPNLRIIVVDTDISSGCPGTAIQAPLYFVVYRFEDPVQADGTGQLYVFNENYETALKVCREINCSTYLLQFGPPVPEGFWDDQYSSHLQS</sequence>
<evidence type="ECO:0000256" key="1">
    <source>
        <dbReference type="SAM" id="MobiDB-lite"/>
    </source>
</evidence>
<accession>A0A436ZTB8</accession>
<dbReference type="Pfam" id="PF00646">
    <property type="entry name" value="F-box"/>
    <property type="match status" value="1"/>
</dbReference>
<protein>
    <recommendedName>
        <fullName evidence="2">F-box domain-containing protein</fullName>
    </recommendedName>
</protein>
<keyword evidence="4" id="KW-1185">Reference proteome</keyword>
<dbReference type="SUPFAM" id="SSF52047">
    <property type="entry name" value="RNI-like"/>
    <property type="match status" value="1"/>
</dbReference>
<dbReference type="Proteomes" id="UP000283090">
    <property type="component" value="Unassembled WGS sequence"/>
</dbReference>
<dbReference type="AlphaFoldDB" id="A0A436ZTB8"/>
<reference evidence="3 4" key="1">
    <citation type="submission" date="2019-01" db="EMBL/GenBank/DDBJ databases">
        <title>Intercellular communication is required for trap formation in the nematode-trapping fungus Duddingtonia flagrans.</title>
        <authorList>
            <person name="Youssar L."/>
            <person name="Wernet V."/>
            <person name="Hensel N."/>
            <person name="Hildebrandt H.-G."/>
            <person name="Fischer R."/>
        </authorList>
    </citation>
    <scope>NUCLEOTIDE SEQUENCE [LARGE SCALE GENOMIC DNA]</scope>
    <source>
        <strain evidence="3 4">CBS H-5679</strain>
    </source>
</reference>
<dbReference type="OrthoDB" id="5283340at2759"/>
<comment type="caution">
    <text evidence="3">The sequence shown here is derived from an EMBL/GenBank/DDBJ whole genome shotgun (WGS) entry which is preliminary data.</text>
</comment>
<dbReference type="PROSITE" id="PS50181">
    <property type="entry name" value="FBOX"/>
    <property type="match status" value="1"/>
</dbReference>
<name>A0A436ZTB8_ARTFL</name>
<dbReference type="VEuPathDB" id="FungiDB:DFL_006627"/>
<dbReference type="EMBL" id="SAEB01000009">
    <property type="protein sequence ID" value="RVD82194.1"/>
    <property type="molecule type" value="Genomic_DNA"/>
</dbReference>
<dbReference type="RefSeq" id="XP_067487738.1">
    <property type="nucleotide sequence ID" value="XM_067636086.1"/>
</dbReference>
<evidence type="ECO:0000313" key="4">
    <source>
        <dbReference type="Proteomes" id="UP000283090"/>
    </source>
</evidence>
<evidence type="ECO:0000259" key="2">
    <source>
        <dbReference type="PROSITE" id="PS50181"/>
    </source>
</evidence>
<dbReference type="InterPro" id="IPR001810">
    <property type="entry name" value="F-box_dom"/>
</dbReference>
<organism evidence="3 4">
    <name type="scientific">Arthrobotrys flagrans</name>
    <name type="common">Nematode-trapping fungus</name>
    <name type="synonym">Trichothecium flagrans</name>
    <dbReference type="NCBI Taxonomy" id="97331"/>
    <lineage>
        <taxon>Eukaryota</taxon>
        <taxon>Fungi</taxon>
        <taxon>Dikarya</taxon>
        <taxon>Ascomycota</taxon>
        <taxon>Pezizomycotina</taxon>
        <taxon>Orbiliomycetes</taxon>
        <taxon>Orbiliales</taxon>
        <taxon>Orbiliaceae</taxon>
        <taxon>Arthrobotrys</taxon>
    </lineage>
</organism>
<gene>
    <name evidence="3" type="ORF">DFL_006627</name>
</gene>
<feature type="domain" description="F-box" evidence="2">
    <location>
        <begin position="1"/>
        <end position="40"/>
    </location>
</feature>
<dbReference type="InterPro" id="IPR032675">
    <property type="entry name" value="LRR_dom_sf"/>
</dbReference>
<dbReference type="GeneID" id="93588938"/>